<dbReference type="RefSeq" id="XP_026734779.1">
    <property type="nucleotide sequence ID" value="XM_026878978.1"/>
</dbReference>
<reference evidence="4" key="1">
    <citation type="submission" date="2025-08" db="UniProtKB">
        <authorList>
            <consortium name="RefSeq"/>
        </authorList>
    </citation>
    <scope>IDENTIFICATION</scope>
</reference>
<feature type="compositionally biased region" description="Low complexity" evidence="1">
    <location>
        <begin position="104"/>
        <end position="119"/>
    </location>
</feature>
<gene>
    <name evidence="4" type="primary">LOC113498834</name>
</gene>
<evidence type="ECO:0000313" key="3">
    <source>
        <dbReference type="Proteomes" id="UP000322000"/>
    </source>
</evidence>
<organism evidence="3 4">
    <name type="scientific">Trichoplusia ni</name>
    <name type="common">Cabbage looper</name>
    <dbReference type="NCBI Taxonomy" id="7111"/>
    <lineage>
        <taxon>Eukaryota</taxon>
        <taxon>Metazoa</taxon>
        <taxon>Ecdysozoa</taxon>
        <taxon>Arthropoda</taxon>
        <taxon>Hexapoda</taxon>
        <taxon>Insecta</taxon>
        <taxon>Pterygota</taxon>
        <taxon>Neoptera</taxon>
        <taxon>Endopterygota</taxon>
        <taxon>Lepidoptera</taxon>
        <taxon>Glossata</taxon>
        <taxon>Ditrysia</taxon>
        <taxon>Noctuoidea</taxon>
        <taxon>Noctuidae</taxon>
        <taxon>Plusiinae</taxon>
        <taxon>Trichoplusia</taxon>
    </lineage>
</organism>
<protein>
    <submittedName>
        <fullName evidence="4">Uncharacterized protein LOC113498834 isoform X2</fullName>
    </submittedName>
</protein>
<dbReference type="GeneID" id="113498834"/>
<dbReference type="InterPro" id="IPR040676">
    <property type="entry name" value="DUF5641"/>
</dbReference>
<feature type="domain" description="Integrase catalytic" evidence="2">
    <location>
        <begin position="135"/>
        <end position="322"/>
    </location>
</feature>
<keyword evidence="3" id="KW-1185">Reference proteome</keyword>
<dbReference type="InterPro" id="IPR012337">
    <property type="entry name" value="RNaseH-like_sf"/>
</dbReference>
<evidence type="ECO:0000313" key="4">
    <source>
        <dbReference type="RefSeq" id="XP_026734779.1"/>
    </source>
</evidence>
<dbReference type="GO" id="GO:0003676">
    <property type="term" value="F:nucleic acid binding"/>
    <property type="evidence" value="ECO:0007669"/>
    <property type="project" value="InterPro"/>
</dbReference>
<dbReference type="Proteomes" id="UP000322000">
    <property type="component" value="Chromosome 11"/>
</dbReference>
<proteinExistence type="predicted"/>
<dbReference type="InterPro" id="IPR001584">
    <property type="entry name" value="Integrase_cat-core"/>
</dbReference>
<name>A0A7E5W2E6_TRINI</name>
<evidence type="ECO:0000259" key="2">
    <source>
        <dbReference type="PROSITE" id="PS50994"/>
    </source>
</evidence>
<dbReference type="Gene3D" id="3.30.420.10">
    <property type="entry name" value="Ribonuclease H-like superfamily/Ribonuclease H"/>
    <property type="match status" value="1"/>
</dbReference>
<dbReference type="PROSITE" id="PS50994">
    <property type="entry name" value="INTEGRASE"/>
    <property type="match status" value="1"/>
</dbReference>
<evidence type="ECO:0000256" key="1">
    <source>
        <dbReference type="SAM" id="MobiDB-lite"/>
    </source>
</evidence>
<feature type="region of interest" description="Disordered" evidence="1">
    <location>
        <begin position="96"/>
        <end position="126"/>
    </location>
</feature>
<sequence>MADILIRRRGSMKAKLTNFSKYLSVLESNDELSDLQVLDLESRLSKFEKLYGEFDTLQTEIELLSDNPDDAHADRFKFEEMYHNLIATARKVITTEQGQRRQEQTSAGSVSGSEVTGGTRNLQPIMGQLPSSRSNLEFPFLNSSVDYAGPILIADRKGRGCKLVKSYICIFVCLAIKAVHLELVTDLTKEAYVAALKRFIARRGKPRSILSDNGTTFVGSDNQLRAFLQNSNLSYDVAQEGIEFNFVPAYSPHFNGVAEAAVRSTKHHLKRLLTLTHFTYEEMATCLTQIEAILNSRPLTPCSPDPLDFCALTPSHFLIGRSLTSVPHPQMTDSENISRLERFQRVEYIKQHFWKRFNTEYIYLLQQKTKWSTTTGDIKVGSLVLVKDKALPPLCWLLGRVVQTYPGSDGVARVAELKTKKGTLRRAFNNICPLPLS</sequence>
<dbReference type="AlphaFoldDB" id="A0A7E5W2E6"/>
<dbReference type="SUPFAM" id="SSF53098">
    <property type="entry name" value="Ribonuclease H-like"/>
    <property type="match status" value="1"/>
</dbReference>
<dbReference type="Pfam" id="PF18701">
    <property type="entry name" value="DUF5641"/>
    <property type="match status" value="1"/>
</dbReference>
<dbReference type="PANTHER" id="PTHR47331:SF1">
    <property type="entry name" value="GAG-LIKE PROTEIN"/>
    <property type="match status" value="1"/>
</dbReference>
<dbReference type="PANTHER" id="PTHR47331">
    <property type="entry name" value="PHD-TYPE DOMAIN-CONTAINING PROTEIN"/>
    <property type="match status" value="1"/>
</dbReference>
<dbReference type="GO" id="GO:0015074">
    <property type="term" value="P:DNA integration"/>
    <property type="evidence" value="ECO:0007669"/>
    <property type="project" value="InterPro"/>
</dbReference>
<accession>A0A7E5W2E6</accession>
<dbReference type="InterPro" id="IPR036397">
    <property type="entry name" value="RNaseH_sf"/>
</dbReference>